<keyword evidence="1" id="KW-0175">Coiled coil</keyword>
<keyword evidence="2" id="KW-1133">Transmembrane helix</keyword>
<name>A0ABT2TVP4_9FIRM</name>
<protein>
    <submittedName>
        <fullName evidence="3">Uncharacterized protein</fullName>
    </submittedName>
</protein>
<keyword evidence="2" id="KW-0472">Membrane</keyword>
<evidence type="ECO:0000256" key="1">
    <source>
        <dbReference type="SAM" id="Coils"/>
    </source>
</evidence>
<dbReference type="EMBL" id="JAOQJL010000027">
    <property type="protein sequence ID" value="MCU6766310.1"/>
    <property type="molecule type" value="Genomic_DNA"/>
</dbReference>
<evidence type="ECO:0000256" key="2">
    <source>
        <dbReference type="SAM" id="Phobius"/>
    </source>
</evidence>
<dbReference type="Proteomes" id="UP001652409">
    <property type="component" value="Unassembled WGS sequence"/>
</dbReference>
<feature type="transmembrane region" description="Helical" evidence="2">
    <location>
        <begin position="7"/>
        <end position="27"/>
    </location>
</feature>
<organism evidence="3 4">
    <name type="scientific">Blautia ammoniilytica</name>
    <dbReference type="NCBI Taxonomy" id="2981782"/>
    <lineage>
        <taxon>Bacteria</taxon>
        <taxon>Bacillati</taxon>
        <taxon>Bacillota</taxon>
        <taxon>Clostridia</taxon>
        <taxon>Lachnospirales</taxon>
        <taxon>Lachnospiraceae</taxon>
        <taxon>Blautia</taxon>
    </lineage>
</organism>
<sequence length="133" mass="15050">MNRQAIIQKFICFALGIIMAIAGAYFADVQAEAVGRLEQSPALVSLMSPELARSNQDTAEELSGLRQACEFLEEARRYLQRNGIAVCLIVLAAICFLVNFHYMEKKRRFCILCNVGGRSQIIRYIHQQDGRKH</sequence>
<feature type="transmembrane region" description="Helical" evidence="2">
    <location>
        <begin position="83"/>
        <end position="102"/>
    </location>
</feature>
<comment type="caution">
    <text evidence="3">The sequence shown here is derived from an EMBL/GenBank/DDBJ whole genome shotgun (WGS) entry which is preliminary data.</text>
</comment>
<proteinExistence type="predicted"/>
<dbReference type="RefSeq" id="WP_262582966.1">
    <property type="nucleotide sequence ID" value="NZ_JAOQJL010000027.1"/>
</dbReference>
<evidence type="ECO:0000313" key="3">
    <source>
        <dbReference type="EMBL" id="MCU6766310.1"/>
    </source>
</evidence>
<keyword evidence="2" id="KW-0812">Transmembrane</keyword>
<feature type="coiled-coil region" evidence="1">
    <location>
        <begin position="55"/>
        <end position="82"/>
    </location>
</feature>
<keyword evidence="4" id="KW-1185">Reference proteome</keyword>
<gene>
    <name evidence="3" type="ORF">OCV61_12930</name>
</gene>
<accession>A0ABT2TVP4</accession>
<reference evidence="3 4" key="1">
    <citation type="journal article" date="2021" name="ISME Commun">
        <title>Automated analysis of genomic sequences facilitates high-throughput and comprehensive description of bacteria.</title>
        <authorList>
            <person name="Hitch T.C.A."/>
        </authorList>
    </citation>
    <scope>NUCLEOTIDE SEQUENCE [LARGE SCALE GENOMIC DNA]</scope>
    <source>
        <strain evidence="3 4">Sanger_23</strain>
    </source>
</reference>
<evidence type="ECO:0000313" key="4">
    <source>
        <dbReference type="Proteomes" id="UP001652409"/>
    </source>
</evidence>